<evidence type="ECO:0000256" key="17">
    <source>
        <dbReference type="ARBA" id="ARBA00023328"/>
    </source>
</evidence>
<keyword evidence="5" id="KW-0158">Chromosome</keyword>
<evidence type="ECO:0000256" key="10">
    <source>
        <dbReference type="ARBA" id="ARBA00022840"/>
    </source>
</evidence>
<keyword evidence="6" id="KW-0132">Cell division</keyword>
<feature type="region of interest" description="Disordered" evidence="20">
    <location>
        <begin position="1132"/>
        <end position="1154"/>
    </location>
</feature>
<accession>A0A401RSM3</accession>
<dbReference type="CDD" id="cd03272">
    <property type="entry name" value="ABC_SMC3_euk"/>
    <property type="match status" value="1"/>
</dbReference>
<comment type="subcellular location">
    <subcellularLocation>
        <location evidence="2">Chromosome</location>
        <location evidence="2">Centromere</location>
    </subcellularLocation>
    <subcellularLocation>
        <location evidence="1">Nucleus</location>
    </subcellularLocation>
</comment>
<gene>
    <name evidence="23" type="ORF">chiPu_0019595</name>
</gene>
<dbReference type="STRING" id="137246.A0A401RSM3"/>
<dbReference type="FunFam" id="1.20.1060.20:FF:000002">
    <property type="entry name" value="Structural maintenance of chromosomes 3"/>
    <property type="match status" value="1"/>
</dbReference>
<keyword evidence="21" id="KW-0472">Membrane</keyword>
<evidence type="ECO:0000256" key="1">
    <source>
        <dbReference type="ARBA" id="ARBA00004123"/>
    </source>
</evidence>
<comment type="caution">
    <text evidence="23">The sequence shown here is derived from an EMBL/GenBank/DDBJ whole genome shotgun (WGS) entry which is preliminary data.</text>
</comment>
<dbReference type="SUPFAM" id="SSF75553">
    <property type="entry name" value="Smc hinge domain"/>
    <property type="match status" value="1"/>
</dbReference>
<keyword evidence="17" id="KW-0137">Centromere</keyword>
<feature type="coiled-coil region" evidence="19">
    <location>
        <begin position="748"/>
        <end position="965"/>
    </location>
</feature>
<dbReference type="GO" id="GO:0016887">
    <property type="term" value="F:ATP hydrolysis activity"/>
    <property type="evidence" value="ECO:0007669"/>
    <property type="project" value="InterPro"/>
</dbReference>
<evidence type="ECO:0000313" key="24">
    <source>
        <dbReference type="Proteomes" id="UP000287033"/>
    </source>
</evidence>
<keyword evidence="9" id="KW-0498">Mitosis</keyword>
<keyword evidence="16" id="KW-0131">Cell cycle</keyword>
<evidence type="ECO:0000256" key="9">
    <source>
        <dbReference type="ARBA" id="ARBA00022776"/>
    </source>
</evidence>
<feature type="coiled-coil region" evidence="19">
    <location>
        <begin position="472"/>
        <end position="576"/>
    </location>
</feature>
<keyword evidence="10" id="KW-0067">ATP-binding</keyword>
<dbReference type="FunFam" id="3.40.50.300:FF:000424">
    <property type="entry name" value="Structural maintenance of chromosomes 3"/>
    <property type="match status" value="1"/>
</dbReference>
<evidence type="ECO:0000256" key="3">
    <source>
        <dbReference type="ARBA" id="ARBA00005917"/>
    </source>
</evidence>
<keyword evidence="24" id="KW-1185">Reference proteome</keyword>
<feature type="coiled-coil region" evidence="19">
    <location>
        <begin position="1034"/>
        <end position="1061"/>
    </location>
</feature>
<dbReference type="InterPro" id="IPR024704">
    <property type="entry name" value="SMC"/>
</dbReference>
<evidence type="ECO:0000313" key="23">
    <source>
        <dbReference type="EMBL" id="GCC21128.1"/>
    </source>
</evidence>
<evidence type="ECO:0000256" key="6">
    <source>
        <dbReference type="ARBA" id="ARBA00022618"/>
    </source>
</evidence>
<dbReference type="FunFam" id="3.30.70.1620:FF:000002">
    <property type="entry name" value="Structural maintenance of chromosomes 3"/>
    <property type="match status" value="1"/>
</dbReference>
<dbReference type="InterPro" id="IPR010935">
    <property type="entry name" value="SMC_hinge"/>
</dbReference>
<dbReference type="GO" id="GO:0005524">
    <property type="term" value="F:ATP binding"/>
    <property type="evidence" value="ECO:0007669"/>
    <property type="project" value="UniProtKB-KW"/>
</dbReference>
<evidence type="ECO:0000256" key="15">
    <source>
        <dbReference type="ARBA" id="ARBA00023254"/>
    </source>
</evidence>
<feature type="transmembrane region" description="Helical" evidence="21">
    <location>
        <begin position="20"/>
        <end position="38"/>
    </location>
</feature>
<dbReference type="GO" id="GO:0000775">
    <property type="term" value="C:chromosome, centromeric region"/>
    <property type="evidence" value="ECO:0007669"/>
    <property type="project" value="UniProtKB-SubCell"/>
</dbReference>
<dbReference type="OrthoDB" id="431497at2759"/>
<protein>
    <recommendedName>
        <fullName evidence="4">Structural maintenance of chromosomes protein 3</fullName>
    </recommendedName>
</protein>
<evidence type="ECO:0000256" key="8">
    <source>
        <dbReference type="ARBA" id="ARBA00022763"/>
    </source>
</evidence>
<evidence type="ECO:0000256" key="13">
    <source>
        <dbReference type="ARBA" id="ARBA00023204"/>
    </source>
</evidence>
<sequence>FFLTIPQSLIWCRVRWSRHFVGVLPLSGCFCLFFIFPGPGSRRWRRRRLLLINDGLKAAAGRRAPGAAEGRERMYIKQVIIQGFRSYRDQTIVDPFSSKHNVIVGRNGSGKSNFFYAIQFVLSDEFSHLRPEQRLALLHEGTGPRVISAFVEIIFDNSDNRLPIDKEEVSLRRVIGAKKDQYFLDKKMVTKNDVMNLLESAGFSRSNPYYIVKQGKINQMATAPDSQRLKLLREVAGTRVYDERKEESINLMKETEGKREKINELLKYIEERLHTLEDEKEELAQYQKWDKMRRALEYTIYNQELNETRAKLDELSAKRETSGEKSRQLRDAQQEARDKMEDIERLARELKAKILSMKEEKEQLTAERQEQIKQRTKLELKAKDLQDEMAGNSEQRKRLLKERQKLLEKIEEKQKELAETEPKFSAVKEKEENGIARLAQATQERTDLYAKQGRGSQFTSKEERDKWIKKELKSLDQAINDKKRQIAAITKDLEDTEANKERNLEQYSKLDQDLAEVKARVEDLDKKYYEVKNRKDELQSERNYLWREENAEQQALAAKREELEKKQQLLRGATGKAILNGIDSINKVLEHFGRKGINTHVINGYHGIVMNNFECDPAFYTCVEVTAGNRLFYHIVESDEVSTKILMEFNKQNFPGEVTFLPLNKLDVRDTAYPETNDAIPMISKLRYIQRFDKAYKHVFGKTLICRSMEVSTQLARAFNMDCITLEGDQVSHRGALTGGYYDTRKSRLELQKDARKAEEELSELEAKLNENLRRNIEKINNEIDQLMNQMQQIETQQRKFKASRDSILSEMKMLKEKRQQSEKTFMPKQRSLQSLEASLHAMESTRESLKAELGTDLLSQLSLDDQKRVDALNDEIRQLQQDNRQLLNERIKLEGIMTRLETYLSENLRKRLDQVEQLNDLRETEGNTVLNATTSELENINKRVRETTARAEELDSLIDKIEAETKDRQKSMDRWKNMEKDHMEAINHDTKELEKMTNRQGMLLKKKEECMKKIRELGSLPQEAFEKYQTLSLKQLFRKLEQCNQELKKYSHVNKKALDQFVNFSEQKEKLMKRQEELDRGHKSIMELMNVLELRKYEAIQLTFKQVSKNFSEVFTKLVPGGKASLVMKKGDVEGSQSQDEGEGSASQSSVPSVDQFTGVGIRVSFTGKQGEMREMQQLSGGQKSLVALALIFAIQKCDPAPFYLFDEIDQALDAQHRKAVSDMISELSAHAQFITTTFRPELLESADKFYGVKFRNKVSHIDVITAEQAKDFVEDDTTHG</sequence>
<keyword evidence="21" id="KW-0812">Transmembrane</keyword>
<comment type="function">
    <text evidence="18">Central component of cohesin, a complex required for chromosome cohesion during the cell cycle. The cohesin complex may form a large proteinaceous ring within which sister chromatids can be trapped. At anaphase, the complex is cleaved and dissociates from chromatin, allowing sister chromatids to segregate. Cohesion is coupled to DNA replication and is involved in DNA repair. The cohesin complex also plays an important role in spindle pole assembly during mitosis and in chromosomes movement.</text>
</comment>
<dbReference type="Pfam" id="PF02463">
    <property type="entry name" value="SMC_N"/>
    <property type="match status" value="1"/>
</dbReference>
<dbReference type="OMA" id="GQKTVCA"/>
<evidence type="ECO:0000256" key="2">
    <source>
        <dbReference type="ARBA" id="ARBA00004584"/>
    </source>
</evidence>
<dbReference type="FunFam" id="3.40.50.300:FF:000370">
    <property type="entry name" value="Structural maintenance of chromosomes 3"/>
    <property type="match status" value="1"/>
</dbReference>
<dbReference type="Gene3D" id="3.40.50.300">
    <property type="entry name" value="P-loop containing nucleotide triphosphate hydrolases"/>
    <property type="match status" value="2"/>
</dbReference>
<evidence type="ECO:0000256" key="19">
    <source>
        <dbReference type="SAM" id="Coils"/>
    </source>
</evidence>
<dbReference type="InterPro" id="IPR003395">
    <property type="entry name" value="RecF/RecN/SMC_N"/>
</dbReference>
<keyword evidence="21" id="KW-1133">Transmembrane helix</keyword>
<dbReference type="PIRSF" id="PIRSF005719">
    <property type="entry name" value="SMC"/>
    <property type="match status" value="1"/>
</dbReference>
<evidence type="ECO:0000256" key="5">
    <source>
        <dbReference type="ARBA" id="ARBA00022454"/>
    </source>
</evidence>
<dbReference type="Gene3D" id="1.20.1060.20">
    <property type="match status" value="1"/>
</dbReference>
<dbReference type="GO" id="GO:0051276">
    <property type="term" value="P:chromosome organization"/>
    <property type="evidence" value="ECO:0007669"/>
    <property type="project" value="InterPro"/>
</dbReference>
<dbReference type="GO" id="GO:0051321">
    <property type="term" value="P:meiotic cell cycle"/>
    <property type="evidence" value="ECO:0007669"/>
    <property type="project" value="UniProtKB-KW"/>
</dbReference>
<evidence type="ECO:0000256" key="21">
    <source>
        <dbReference type="SAM" id="Phobius"/>
    </source>
</evidence>
<keyword evidence="13" id="KW-0234">DNA repair</keyword>
<dbReference type="GO" id="GO:0031981">
    <property type="term" value="C:nuclear lumen"/>
    <property type="evidence" value="ECO:0007669"/>
    <property type="project" value="UniProtKB-ARBA"/>
</dbReference>
<evidence type="ECO:0000256" key="14">
    <source>
        <dbReference type="ARBA" id="ARBA00023242"/>
    </source>
</evidence>
<evidence type="ECO:0000256" key="20">
    <source>
        <dbReference type="SAM" id="MobiDB-lite"/>
    </source>
</evidence>
<keyword evidence="12 19" id="KW-0175">Coiled coil</keyword>
<keyword evidence="14" id="KW-0539">Nucleus</keyword>
<evidence type="ECO:0000259" key="22">
    <source>
        <dbReference type="SMART" id="SM00968"/>
    </source>
</evidence>
<dbReference type="Proteomes" id="UP000287033">
    <property type="component" value="Unassembled WGS sequence"/>
</dbReference>
<evidence type="ECO:0000256" key="16">
    <source>
        <dbReference type="ARBA" id="ARBA00023306"/>
    </source>
</evidence>
<dbReference type="InterPro" id="IPR041741">
    <property type="entry name" value="SMC3_ABC_euk"/>
</dbReference>
<evidence type="ECO:0000256" key="4">
    <source>
        <dbReference type="ARBA" id="ARBA00018690"/>
    </source>
</evidence>
<evidence type="ECO:0000256" key="12">
    <source>
        <dbReference type="ARBA" id="ARBA00023054"/>
    </source>
</evidence>
<reference evidence="23 24" key="1">
    <citation type="journal article" date="2018" name="Nat. Ecol. Evol.">
        <title>Shark genomes provide insights into elasmobranch evolution and the origin of vertebrates.</title>
        <authorList>
            <person name="Hara Y"/>
            <person name="Yamaguchi K"/>
            <person name="Onimaru K"/>
            <person name="Kadota M"/>
            <person name="Koyanagi M"/>
            <person name="Keeley SD"/>
            <person name="Tatsumi K"/>
            <person name="Tanaka K"/>
            <person name="Motone F"/>
            <person name="Kageyama Y"/>
            <person name="Nozu R"/>
            <person name="Adachi N"/>
            <person name="Nishimura O"/>
            <person name="Nakagawa R"/>
            <person name="Tanegashima C"/>
            <person name="Kiyatake I"/>
            <person name="Matsumoto R"/>
            <person name="Murakumo K"/>
            <person name="Nishida K"/>
            <person name="Terakita A"/>
            <person name="Kuratani S"/>
            <person name="Sato K"/>
            <person name="Hyodo S Kuraku.S."/>
        </authorList>
    </citation>
    <scope>NUCLEOTIDE SEQUENCE [LARGE SCALE GENOMIC DNA]</scope>
</reference>
<dbReference type="GO" id="GO:0051301">
    <property type="term" value="P:cell division"/>
    <property type="evidence" value="ECO:0007669"/>
    <property type="project" value="UniProtKB-KW"/>
</dbReference>
<dbReference type="Gene3D" id="3.30.70.1620">
    <property type="match status" value="1"/>
</dbReference>
<dbReference type="PANTHER" id="PTHR43977">
    <property type="entry name" value="STRUCTURAL MAINTENANCE OF CHROMOSOMES PROTEIN 3"/>
    <property type="match status" value="1"/>
</dbReference>
<dbReference type="Pfam" id="PF06470">
    <property type="entry name" value="SMC_hinge"/>
    <property type="match status" value="1"/>
</dbReference>
<feature type="non-terminal residue" evidence="23">
    <location>
        <position position="1"/>
    </location>
</feature>
<keyword evidence="8" id="KW-0227">DNA damage</keyword>
<dbReference type="GO" id="GO:0006281">
    <property type="term" value="P:DNA repair"/>
    <property type="evidence" value="ECO:0007669"/>
    <property type="project" value="UniProtKB-KW"/>
</dbReference>
<dbReference type="SMART" id="SM00968">
    <property type="entry name" value="SMC_hinge"/>
    <property type="match status" value="1"/>
</dbReference>
<keyword evidence="15" id="KW-0469">Meiosis</keyword>
<keyword evidence="11" id="KW-0007">Acetylation</keyword>
<evidence type="ECO:0000256" key="18">
    <source>
        <dbReference type="ARBA" id="ARBA00034085"/>
    </source>
</evidence>
<dbReference type="EMBL" id="BEZZ01002070">
    <property type="protein sequence ID" value="GCC21128.1"/>
    <property type="molecule type" value="Genomic_DNA"/>
</dbReference>
<feature type="domain" description="SMC hinge" evidence="22">
    <location>
        <begin position="603"/>
        <end position="716"/>
    </location>
</feature>
<dbReference type="SUPFAM" id="SSF52540">
    <property type="entry name" value="P-loop containing nucleoside triphosphate hydrolases"/>
    <property type="match status" value="1"/>
</dbReference>
<feature type="compositionally biased region" description="Polar residues" evidence="20">
    <location>
        <begin position="1136"/>
        <end position="1154"/>
    </location>
</feature>
<name>A0A401RSM3_CHIPU</name>
<proteinExistence type="inferred from homology"/>
<evidence type="ECO:0000256" key="11">
    <source>
        <dbReference type="ARBA" id="ARBA00022990"/>
    </source>
</evidence>
<comment type="similarity">
    <text evidence="3">Belongs to the SMC family. SMC3 subfamily.</text>
</comment>
<organism evidence="23 24">
    <name type="scientific">Chiloscyllium punctatum</name>
    <name type="common">Brownbanded bambooshark</name>
    <name type="synonym">Hemiscyllium punctatum</name>
    <dbReference type="NCBI Taxonomy" id="137246"/>
    <lineage>
        <taxon>Eukaryota</taxon>
        <taxon>Metazoa</taxon>
        <taxon>Chordata</taxon>
        <taxon>Craniata</taxon>
        <taxon>Vertebrata</taxon>
        <taxon>Chondrichthyes</taxon>
        <taxon>Elasmobranchii</taxon>
        <taxon>Galeomorphii</taxon>
        <taxon>Galeoidea</taxon>
        <taxon>Orectolobiformes</taxon>
        <taxon>Hemiscylliidae</taxon>
        <taxon>Chiloscyllium</taxon>
    </lineage>
</organism>
<dbReference type="InterPro" id="IPR027417">
    <property type="entry name" value="P-loop_NTPase"/>
</dbReference>
<keyword evidence="7" id="KW-0547">Nucleotide-binding</keyword>
<dbReference type="InterPro" id="IPR036277">
    <property type="entry name" value="SMC_hinge_sf"/>
</dbReference>
<feature type="region of interest" description="Disordered" evidence="20">
    <location>
        <begin position="315"/>
        <end position="339"/>
    </location>
</feature>
<evidence type="ECO:0000256" key="7">
    <source>
        <dbReference type="ARBA" id="ARBA00022741"/>
    </source>
</evidence>